<evidence type="ECO:0000256" key="8">
    <source>
        <dbReference type="RuleBase" id="RU366003"/>
    </source>
</evidence>
<evidence type="ECO:0000256" key="2">
    <source>
        <dbReference type="ARBA" id="ARBA00009152"/>
    </source>
</evidence>
<keyword evidence="6 8" id="KW-0368">Histidine biosynthesis</keyword>
<dbReference type="RefSeq" id="WP_267926415.1">
    <property type="nucleotide sequence ID" value="NZ_AP024233.1"/>
</dbReference>
<dbReference type="CDD" id="cd12110">
    <property type="entry name" value="PHP_HisPPase_Hisj_like"/>
    <property type="match status" value="1"/>
</dbReference>
<protein>
    <recommendedName>
        <fullName evidence="3 8">Histidinol-phosphatase</fullName>
        <shortName evidence="8">HolPase</shortName>
        <ecNumber evidence="3 8">3.1.3.15</ecNumber>
    </recommendedName>
</protein>
<dbReference type="InterPro" id="IPR010140">
    <property type="entry name" value="Histidinol_P_phosphatase_HisJ"/>
</dbReference>
<dbReference type="EC" id="3.1.3.15" evidence="3 8"/>
<keyword evidence="4 8" id="KW-0028">Amino-acid biosynthesis</keyword>
<dbReference type="SUPFAM" id="SSF89550">
    <property type="entry name" value="PHP domain-like"/>
    <property type="match status" value="1"/>
</dbReference>
<evidence type="ECO:0000256" key="4">
    <source>
        <dbReference type="ARBA" id="ARBA00022605"/>
    </source>
</evidence>
<dbReference type="GO" id="GO:0004401">
    <property type="term" value="F:histidinol-phosphatase activity"/>
    <property type="evidence" value="ECO:0007669"/>
    <property type="project" value="UniProtKB-UniRule"/>
</dbReference>
<dbReference type="EMBL" id="AP024233">
    <property type="protein sequence ID" value="BCO09666.1"/>
    <property type="molecule type" value="Genomic_DNA"/>
</dbReference>
<dbReference type="InterPro" id="IPR016195">
    <property type="entry name" value="Pol/histidinol_Pase-like"/>
</dbReference>
<evidence type="ECO:0000313" key="11">
    <source>
        <dbReference type="Proteomes" id="UP001063350"/>
    </source>
</evidence>
<dbReference type="Proteomes" id="UP001063350">
    <property type="component" value="Chromosome"/>
</dbReference>
<sequence length="259" mass="29642">MTDCDLTSDTHVHTLLCNHARGEMEDYVRAALKRNLTRLTFLEHLEADISYPQRTWLRDQDFNSYFAEGYRLQDKYGGQLTIELGVEAGYNPEAVDLMQARLARWPFERIGLSYHFYRVGSRHYNLVSRRRENMTALGRIGVEQVTSDYLSGLIQAVQELECDVLCHLDAVMRHHPGYRLLPSHQRQIDTLLDLMAARNISLEINTSGFPIRDLPYPSPDIIARARDRAIPLAAGSDAHHPEQVGRHFEDLARLLNSGS</sequence>
<dbReference type="AlphaFoldDB" id="A0A915UA66"/>
<evidence type="ECO:0000256" key="3">
    <source>
        <dbReference type="ARBA" id="ARBA00013085"/>
    </source>
</evidence>
<organism evidence="10 11">
    <name type="scientific">Desulfolithobacter dissulfuricans</name>
    <dbReference type="NCBI Taxonomy" id="2795293"/>
    <lineage>
        <taxon>Bacteria</taxon>
        <taxon>Pseudomonadati</taxon>
        <taxon>Thermodesulfobacteriota</taxon>
        <taxon>Desulfobulbia</taxon>
        <taxon>Desulfobulbales</taxon>
        <taxon>Desulfobulbaceae</taxon>
        <taxon>Desulfolithobacter</taxon>
    </lineage>
</organism>
<gene>
    <name evidence="10" type="ORF">GF1_20420</name>
</gene>
<dbReference type="Pfam" id="PF13263">
    <property type="entry name" value="PHP_C"/>
    <property type="match status" value="1"/>
</dbReference>
<evidence type="ECO:0000256" key="6">
    <source>
        <dbReference type="ARBA" id="ARBA00023102"/>
    </source>
</evidence>
<proteinExistence type="inferred from homology"/>
<comment type="similarity">
    <text evidence="2 8">Belongs to the PHP hydrolase family. HisK subfamily.</text>
</comment>
<comment type="pathway">
    <text evidence="1 8">Amino-acid biosynthesis; L-histidine biosynthesis; L-histidine from 5-phospho-alpha-D-ribose 1-diphosphate: step 8/9.</text>
</comment>
<dbReference type="GO" id="GO:0000105">
    <property type="term" value="P:L-histidine biosynthetic process"/>
    <property type="evidence" value="ECO:0007669"/>
    <property type="project" value="UniProtKB-UniRule"/>
</dbReference>
<accession>A0A915UA66</accession>
<evidence type="ECO:0000313" key="10">
    <source>
        <dbReference type="EMBL" id="BCO09666.1"/>
    </source>
</evidence>
<dbReference type="Pfam" id="PF02811">
    <property type="entry name" value="PHP"/>
    <property type="match status" value="1"/>
</dbReference>
<keyword evidence="5 8" id="KW-0378">Hydrolase</keyword>
<reference evidence="10" key="1">
    <citation type="submission" date="2020-12" db="EMBL/GenBank/DDBJ databases">
        <title>Desulfobium dissulfuricans gen. nov., sp. nov., a novel mesophilic, sulfate-reducing bacterium isolated from a deep-sea hydrothermal vent.</title>
        <authorList>
            <person name="Hashimoto Y."/>
            <person name="Tame A."/>
            <person name="Sawayama S."/>
            <person name="Miyazaki J."/>
            <person name="Takai K."/>
            <person name="Nakagawa S."/>
        </authorList>
    </citation>
    <scope>NUCLEOTIDE SEQUENCE</scope>
    <source>
        <strain evidence="10">GF1</strain>
    </source>
</reference>
<dbReference type="PANTHER" id="PTHR21039">
    <property type="entry name" value="HISTIDINOL PHOSPHATASE-RELATED"/>
    <property type="match status" value="1"/>
</dbReference>
<evidence type="ECO:0000256" key="7">
    <source>
        <dbReference type="ARBA" id="ARBA00049158"/>
    </source>
</evidence>
<evidence type="ECO:0000256" key="5">
    <source>
        <dbReference type="ARBA" id="ARBA00022801"/>
    </source>
</evidence>
<dbReference type="GO" id="GO:0005737">
    <property type="term" value="C:cytoplasm"/>
    <property type="evidence" value="ECO:0007669"/>
    <property type="project" value="TreeGrafter"/>
</dbReference>
<comment type="catalytic activity">
    <reaction evidence="7 8">
        <text>L-histidinol phosphate + H2O = L-histidinol + phosphate</text>
        <dbReference type="Rhea" id="RHEA:14465"/>
        <dbReference type="ChEBI" id="CHEBI:15377"/>
        <dbReference type="ChEBI" id="CHEBI:43474"/>
        <dbReference type="ChEBI" id="CHEBI:57699"/>
        <dbReference type="ChEBI" id="CHEBI:57980"/>
        <dbReference type="EC" id="3.1.3.15"/>
    </reaction>
</comment>
<name>A0A915UA66_9BACT</name>
<dbReference type="NCBIfam" id="TIGR01856">
    <property type="entry name" value="hisJ_fam"/>
    <property type="match status" value="1"/>
</dbReference>
<keyword evidence="11" id="KW-1185">Reference proteome</keyword>
<evidence type="ECO:0000259" key="9">
    <source>
        <dbReference type="Pfam" id="PF02811"/>
    </source>
</evidence>
<dbReference type="InterPro" id="IPR004013">
    <property type="entry name" value="PHP_dom"/>
</dbReference>
<dbReference type="KEGG" id="ddu:GF1_20420"/>
<dbReference type="Gene3D" id="3.20.20.140">
    <property type="entry name" value="Metal-dependent hydrolases"/>
    <property type="match status" value="1"/>
</dbReference>
<evidence type="ECO:0000256" key="1">
    <source>
        <dbReference type="ARBA" id="ARBA00004970"/>
    </source>
</evidence>
<feature type="domain" description="PHP" evidence="9">
    <location>
        <begin position="9"/>
        <end position="207"/>
    </location>
</feature>
<dbReference type="PANTHER" id="PTHR21039:SF0">
    <property type="entry name" value="HISTIDINOL-PHOSPHATASE"/>
    <property type="match status" value="1"/>
</dbReference>